<accession>A0A4Z2F4S4</accession>
<proteinExistence type="predicted"/>
<keyword evidence="2" id="KW-1185">Reference proteome</keyword>
<evidence type="ECO:0000313" key="2">
    <source>
        <dbReference type="Proteomes" id="UP000314294"/>
    </source>
</evidence>
<dbReference type="AlphaFoldDB" id="A0A4Z2F4S4"/>
<name>A0A4Z2F4S4_9TELE</name>
<protein>
    <submittedName>
        <fullName evidence="1">Uncharacterized protein</fullName>
    </submittedName>
</protein>
<organism evidence="1 2">
    <name type="scientific">Liparis tanakae</name>
    <name type="common">Tanaka's snailfish</name>
    <dbReference type="NCBI Taxonomy" id="230148"/>
    <lineage>
        <taxon>Eukaryota</taxon>
        <taxon>Metazoa</taxon>
        <taxon>Chordata</taxon>
        <taxon>Craniata</taxon>
        <taxon>Vertebrata</taxon>
        <taxon>Euteleostomi</taxon>
        <taxon>Actinopterygii</taxon>
        <taxon>Neopterygii</taxon>
        <taxon>Teleostei</taxon>
        <taxon>Neoteleostei</taxon>
        <taxon>Acanthomorphata</taxon>
        <taxon>Eupercaria</taxon>
        <taxon>Perciformes</taxon>
        <taxon>Cottioidei</taxon>
        <taxon>Cottales</taxon>
        <taxon>Liparidae</taxon>
        <taxon>Liparis</taxon>
    </lineage>
</organism>
<reference evidence="1 2" key="1">
    <citation type="submission" date="2019-03" db="EMBL/GenBank/DDBJ databases">
        <title>First draft genome of Liparis tanakae, snailfish: a comprehensive survey of snailfish specific genes.</title>
        <authorList>
            <person name="Kim W."/>
            <person name="Song I."/>
            <person name="Jeong J.-H."/>
            <person name="Kim D."/>
            <person name="Kim S."/>
            <person name="Ryu S."/>
            <person name="Song J.Y."/>
            <person name="Lee S.K."/>
        </authorList>
    </citation>
    <scope>NUCLEOTIDE SEQUENCE [LARGE SCALE GENOMIC DNA]</scope>
    <source>
        <tissue evidence="1">Muscle</tissue>
    </source>
</reference>
<dbReference type="Proteomes" id="UP000314294">
    <property type="component" value="Unassembled WGS sequence"/>
</dbReference>
<dbReference type="EMBL" id="SRLO01001720">
    <property type="protein sequence ID" value="TNN35724.1"/>
    <property type="molecule type" value="Genomic_DNA"/>
</dbReference>
<sequence length="99" mass="10541">MLLGTIWFPLTRARTSSYAWANSFSCEWLVGSSPGVNPAMVALRAGWGVERGRPADYRSDPAPPLRCAPSSGSGSGCFLLLLLGTLRETPDSDALTHTS</sequence>
<evidence type="ECO:0000313" key="1">
    <source>
        <dbReference type="EMBL" id="TNN35724.1"/>
    </source>
</evidence>
<gene>
    <name evidence="1" type="ORF">EYF80_054115</name>
</gene>
<comment type="caution">
    <text evidence="1">The sequence shown here is derived from an EMBL/GenBank/DDBJ whole genome shotgun (WGS) entry which is preliminary data.</text>
</comment>